<organism evidence="1 2">
    <name type="scientific">Alsobacter metallidurans</name>
    <dbReference type="NCBI Taxonomy" id="340221"/>
    <lineage>
        <taxon>Bacteria</taxon>
        <taxon>Pseudomonadati</taxon>
        <taxon>Pseudomonadota</taxon>
        <taxon>Alphaproteobacteria</taxon>
        <taxon>Hyphomicrobiales</taxon>
        <taxon>Alsobacteraceae</taxon>
        <taxon>Alsobacter</taxon>
    </lineage>
</organism>
<name>A0A917I861_9HYPH</name>
<dbReference type="EMBL" id="BMES01000002">
    <property type="protein sequence ID" value="GGH18758.1"/>
    <property type="molecule type" value="Genomic_DNA"/>
</dbReference>
<reference evidence="1" key="2">
    <citation type="submission" date="2020-09" db="EMBL/GenBank/DDBJ databases">
        <authorList>
            <person name="Sun Q."/>
            <person name="Zhou Y."/>
        </authorList>
    </citation>
    <scope>NUCLEOTIDE SEQUENCE</scope>
    <source>
        <strain evidence="1">CGMCC 1.12214</strain>
    </source>
</reference>
<proteinExistence type="predicted"/>
<gene>
    <name evidence="1" type="ORF">GCM10007036_21140</name>
</gene>
<dbReference type="RefSeq" id="WP_188517749.1">
    <property type="nucleotide sequence ID" value="NZ_BMES01000002.1"/>
</dbReference>
<sequence>MAAVDKFLESCVKYAVASTATPDDVELLLIRARKLLEHAELESEYPTVKFFGNWCAHPKLRTVDDCTGRLQLVIDQIEQAASVDPIGGSDCESALRSALGGGALILELKSLVKRFGDGMLSRAFDSRLEVPTEFTGMLLKAIQRSELILPSAKFQAAVDRTISVGSRIVVQSAIVKKNESSLRDDNLHLFIMLRFAQRPIPDGSIELIVPIF</sequence>
<dbReference type="AlphaFoldDB" id="A0A917I861"/>
<protein>
    <submittedName>
        <fullName evidence="1">Uncharacterized protein</fullName>
    </submittedName>
</protein>
<evidence type="ECO:0000313" key="1">
    <source>
        <dbReference type="EMBL" id="GGH18758.1"/>
    </source>
</evidence>
<accession>A0A917I861</accession>
<evidence type="ECO:0000313" key="2">
    <source>
        <dbReference type="Proteomes" id="UP000603912"/>
    </source>
</evidence>
<keyword evidence="2" id="KW-1185">Reference proteome</keyword>
<dbReference type="Proteomes" id="UP000603912">
    <property type="component" value="Unassembled WGS sequence"/>
</dbReference>
<comment type="caution">
    <text evidence="1">The sequence shown here is derived from an EMBL/GenBank/DDBJ whole genome shotgun (WGS) entry which is preliminary data.</text>
</comment>
<reference evidence="1" key="1">
    <citation type="journal article" date="2014" name="Int. J. Syst. Evol. Microbiol.">
        <title>Complete genome sequence of Corynebacterium casei LMG S-19264T (=DSM 44701T), isolated from a smear-ripened cheese.</title>
        <authorList>
            <consortium name="US DOE Joint Genome Institute (JGI-PGF)"/>
            <person name="Walter F."/>
            <person name="Albersmeier A."/>
            <person name="Kalinowski J."/>
            <person name="Ruckert C."/>
        </authorList>
    </citation>
    <scope>NUCLEOTIDE SEQUENCE</scope>
    <source>
        <strain evidence="1">CGMCC 1.12214</strain>
    </source>
</reference>